<reference evidence="1 2" key="1">
    <citation type="journal article" date="2014" name="Genome Announc.">
        <title>Genome Sequence of Gammaproteobacterial Pseudohaliea rubra Type Strain DSM 19751, Isolated from Coastal Seawater of the Mediterranean Sea.</title>
        <authorList>
            <person name="Spring S."/>
            <person name="Fiebig A."/>
            <person name="Riedel T."/>
            <person name="Goker M."/>
            <person name="Klenk H.P."/>
        </authorList>
    </citation>
    <scope>NUCLEOTIDE SEQUENCE [LARGE SCALE GENOMIC DNA]</scope>
    <source>
        <strain evidence="1 2">DSM 19751</strain>
    </source>
</reference>
<dbReference type="AlphaFoldDB" id="A0A095VRL1"/>
<evidence type="ECO:0000313" key="1">
    <source>
        <dbReference type="EMBL" id="KGE03723.1"/>
    </source>
</evidence>
<keyword evidence="2" id="KW-1185">Reference proteome</keyword>
<proteinExistence type="predicted"/>
<dbReference type="STRING" id="1265313.HRUBRA_01660"/>
<evidence type="ECO:0000313" key="2">
    <source>
        <dbReference type="Proteomes" id="UP000029640"/>
    </source>
</evidence>
<gene>
    <name evidence="1" type="ORF">HRUBRA_01660</name>
</gene>
<name>A0A095VRL1_9GAMM</name>
<sequence length="375" mass="39132">MTGPVKEACGRGALLGILLFSPFAAWGQEGGMPPCAAGELVASLAPGGVPDYPPFEVVPAGRPVRATVANDGGRLDLFLYPAEPTADAADRGRLIAADANSGAVRWDSSRAAGAARPASLEHAPALLVNNRGVAYRAYFGDGAGGIWRLDLPPGPTTGWSLDRLASLEGLASGVGAVAFPVAPDLFLGVDGTGRPFDGLVLSALIDEEDGRRIDLLLLRDYALDEGQPEKTLAAEDLVAVRACDTVTCPPASGPGWYLAAAAPGDALAVAPLIDGGRIFLATHTRLSLSCEDATAERFVVVVDLERGEPVLEGDQAGGFALGRQRLEGPRPVQGAIHSPGLREALERRGLGEERLVAEGLILRRRYWLDLLLDAD</sequence>
<protein>
    <recommendedName>
        <fullName evidence="3">Type IV fimbrial biogenesis protein PilY1</fullName>
    </recommendedName>
</protein>
<organism evidence="1 2">
    <name type="scientific">Pseudohaliea rubra DSM 19751</name>
    <dbReference type="NCBI Taxonomy" id="1265313"/>
    <lineage>
        <taxon>Bacteria</taxon>
        <taxon>Pseudomonadati</taxon>
        <taxon>Pseudomonadota</taxon>
        <taxon>Gammaproteobacteria</taxon>
        <taxon>Cellvibrionales</taxon>
        <taxon>Halieaceae</taxon>
        <taxon>Pseudohaliea</taxon>
    </lineage>
</organism>
<accession>A0A095VRL1</accession>
<dbReference type="HOGENOM" id="CLU_737257_0_0_6"/>
<dbReference type="Proteomes" id="UP000029640">
    <property type="component" value="Unassembled WGS sequence"/>
</dbReference>
<dbReference type="EMBL" id="AUVB01000050">
    <property type="protein sequence ID" value="KGE03723.1"/>
    <property type="molecule type" value="Genomic_DNA"/>
</dbReference>
<comment type="caution">
    <text evidence="1">The sequence shown here is derived from an EMBL/GenBank/DDBJ whole genome shotgun (WGS) entry which is preliminary data.</text>
</comment>
<evidence type="ECO:0008006" key="3">
    <source>
        <dbReference type="Google" id="ProtNLM"/>
    </source>
</evidence>